<evidence type="ECO:0000256" key="3">
    <source>
        <dbReference type="ARBA" id="ARBA00012614"/>
    </source>
</evidence>
<dbReference type="EMBL" id="KQ234711">
    <property type="protein sequence ID" value="KMZ89524.1"/>
    <property type="molecule type" value="Genomic_DNA"/>
</dbReference>
<accession>A0A0J9T347</accession>
<keyword evidence="6 9" id="KW-0808">Transferase</keyword>
<dbReference type="Proteomes" id="UP000053327">
    <property type="component" value="Unassembled WGS sequence"/>
</dbReference>
<evidence type="ECO:0000256" key="5">
    <source>
        <dbReference type="ARBA" id="ARBA00022676"/>
    </source>
</evidence>
<sequence length="186" mass="21110">MERAHGAKDGGSKTLFVTVGSHQFDDLIKQIDTKDFHSFLRRAGFAKMSMQIGQGTYEPQLIYRCSGNGEESLLKRVKFFRYKKDLLKDFQKADLIVSHAGAGTTLEGLRMKKKMLIVVNDKLMGNHQLEFAEFLRSRNYLEVCECLGDLRAHVLRCLRTPAFAPFPAPRPEPFLRDLRALMDGAA</sequence>
<comment type="similarity">
    <text evidence="2">Belongs to the glycosyltransferase 28 family.</text>
</comment>
<evidence type="ECO:0000256" key="1">
    <source>
        <dbReference type="ARBA" id="ARBA00004240"/>
    </source>
</evidence>
<proteinExistence type="inferred from homology"/>
<evidence type="ECO:0000256" key="4">
    <source>
        <dbReference type="ARBA" id="ARBA00017468"/>
    </source>
</evidence>
<dbReference type="SUPFAM" id="SSF53756">
    <property type="entry name" value="UDP-Glycosyltransferase/glycogen phosphorylase"/>
    <property type="match status" value="1"/>
</dbReference>
<evidence type="ECO:0000313" key="10">
    <source>
        <dbReference type="Proteomes" id="UP000053327"/>
    </source>
</evidence>
<evidence type="ECO:0000259" key="8">
    <source>
        <dbReference type="Pfam" id="PF04101"/>
    </source>
</evidence>
<dbReference type="PANTHER" id="PTHR12867:SF6">
    <property type="entry name" value="N-ACETYLGLUCOSAMINYLDIPHOSPHODOLICHOL N-ACETYLGLUCOSAMINYLTRANSFERASE"/>
    <property type="match status" value="1"/>
</dbReference>
<dbReference type="Pfam" id="PF04101">
    <property type="entry name" value="Glyco_tran_28_C"/>
    <property type="match status" value="1"/>
</dbReference>
<dbReference type="OrthoDB" id="20273at2759"/>
<keyword evidence="5" id="KW-0328">Glycosyltransferase</keyword>
<evidence type="ECO:0000256" key="6">
    <source>
        <dbReference type="ARBA" id="ARBA00022679"/>
    </source>
</evidence>
<dbReference type="AlphaFoldDB" id="A0A0J9T347"/>
<dbReference type="InterPro" id="IPR039042">
    <property type="entry name" value="Alg13-like"/>
</dbReference>
<feature type="domain" description="Glycosyl transferase family 28 C-terminal" evidence="8">
    <location>
        <begin position="14"/>
        <end position="161"/>
    </location>
</feature>
<dbReference type="EC" id="2.4.1.141" evidence="3"/>
<dbReference type="GO" id="GO:0005783">
    <property type="term" value="C:endoplasmic reticulum"/>
    <property type="evidence" value="ECO:0007669"/>
    <property type="project" value="UniProtKB-SubCell"/>
</dbReference>
<dbReference type="PANTHER" id="PTHR12867">
    <property type="entry name" value="GLYCOSYL TRANSFERASE-RELATED"/>
    <property type="match status" value="1"/>
</dbReference>
<evidence type="ECO:0000256" key="7">
    <source>
        <dbReference type="ARBA" id="ARBA00022824"/>
    </source>
</evidence>
<dbReference type="Gene3D" id="3.40.50.2000">
    <property type="entry name" value="Glycogen Phosphorylase B"/>
    <property type="match status" value="1"/>
</dbReference>
<evidence type="ECO:0000313" key="9">
    <source>
        <dbReference type="EMBL" id="KMZ89524.1"/>
    </source>
</evidence>
<gene>
    <name evidence="9" type="ORF">PVBG_03245</name>
</gene>
<protein>
    <recommendedName>
        <fullName evidence="4">UDP-N-acetylglucosamine transferase subunit ALG13</fullName>
        <ecNumber evidence="3">2.4.1.141</ecNumber>
    </recommendedName>
</protein>
<dbReference type="InterPro" id="IPR007235">
    <property type="entry name" value="Glyco_trans_28_C"/>
</dbReference>
<organism evidence="9 10">
    <name type="scientific">Plasmodium vivax (strain Brazil I)</name>
    <dbReference type="NCBI Taxonomy" id="1033975"/>
    <lineage>
        <taxon>Eukaryota</taxon>
        <taxon>Sar</taxon>
        <taxon>Alveolata</taxon>
        <taxon>Apicomplexa</taxon>
        <taxon>Aconoidasida</taxon>
        <taxon>Haemosporida</taxon>
        <taxon>Plasmodiidae</taxon>
        <taxon>Plasmodium</taxon>
        <taxon>Plasmodium (Plasmodium)</taxon>
    </lineage>
</organism>
<dbReference type="GO" id="GO:0006488">
    <property type="term" value="P:dolichol-linked oligosaccharide biosynthetic process"/>
    <property type="evidence" value="ECO:0007669"/>
    <property type="project" value="InterPro"/>
</dbReference>
<reference evidence="9 10" key="1">
    <citation type="submission" date="2011-08" db="EMBL/GenBank/DDBJ databases">
        <title>The Genome Sequence of Plasmodium vivax Brazil I.</title>
        <authorList>
            <consortium name="The Broad Institute Genome Sequencing Platform"/>
            <consortium name="The Broad Institute Genome Sequencing Center for Infectious Disease"/>
            <person name="Neafsey D."/>
            <person name="Carlton J."/>
            <person name="Barnwell J."/>
            <person name="Collins W."/>
            <person name="Escalante A."/>
            <person name="Mullikin J."/>
            <person name="Saul A."/>
            <person name="Guigo R."/>
            <person name="Camara F."/>
            <person name="Young S.K."/>
            <person name="Zeng Q."/>
            <person name="Gargeya S."/>
            <person name="Fitzgerald M."/>
            <person name="Haas B."/>
            <person name="Abouelleil A."/>
            <person name="Alvarado L."/>
            <person name="Arachchi H.M."/>
            <person name="Berlin A."/>
            <person name="Brown A."/>
            <person name="Chapman S.B."/>
            <person name="Chen Z."/>
            <person name="Dunbar C."/>
            <person name="Freedman E."/>
            <person name="Gearin G."/>
            <person name="Gellesch M."/>
            <person name="Goldberg J."/>
            <person name="Griggs A."/>
            <person name="Gujja S."/>
            <person name="Heiman D."/>
            <person name="Howarth C."/>
            <person name="Larson L."/>
            <person name="Lui A."/>
            <person name="MacDonald P.J.P."/>
            <person name="Montmayeur A."/>
            <person name="Murphy C."/>
            <person name="Neiman D."/>
            <person name="Pearson M."/>
            <person name="Priest M."/>
            <person name="Roberts A."/>
            <person name="Saif S."/>
            <person name="Shea T."/>
            <person name="Shenoy N."/>
            <person name="Sisk P."/>
            <person name="Stolte C."/>
            <person name="Sykes S."/>
            <person name="Wortman J."/>
            <person name="Nusbaum C."/>
            <person name="Birren B."/>
        </authorList>
    </citation>
    <scope>NUCLEOTIDE SEQUENCE [LARGE SCALE GENOMIC DNA]</scope>
    <source>
        <strain evidence="9 10">Brazil I</strain>
    </source>
</reference>
<keyword evidence="7" id="KW-0256">Endoplasmic reticulum</keyword>
<dbReference type="GO" id="GO:0004577">
    <property type="term" value="F:N-acetylglucosaminyldiphosphodolichol N-acetylglucosaminyltransferase activity"/>
    <property type="evidence" value="ECO:0007669"/>
    <property type="project" value="UniProtKB-EC"/>
</dbReference>
<evidence type="ECO:0000256" key="2">
    <source>
        <dbReference type="ARBA" id="ARBA00006962"/>
    </source>
</evidence>
<name>A0A0J9T347_PLAV1</name>
<comment type="subcellular location">
    <subcellularLocation>
        <location evidence="1">Endoplasmic reticulum</location>
    </subcellularLocation>
</comment>